<accession>A0A6B8RI34</accession>
<dbReference type="AlphaFoldDB" id="A0A6B8RI34"/>
<comment type="similarity">
    <text evidence="2">Belongs to the glycosyl hydrolase 42 family.</text>
</comment>
<dbReference type="GO" id="GO:0004565">
    <property type="term" value="F:beta-galactosidase activity"/>
    <property type="evidence" value="ECO:0007669"/>
    <property type="project" value="UniProtKB-EC"/>
</dbReference>
<dbReference type="KEGG" id="ppsc:EHS13_11980"/>
<dbReference type="SUPFAM" id="SSF51445">
    <property type="entry name" value="(Trans)glycosidases"/>
    <property type="match status" value="1"/>
</dbReference>
<dbReference type="InterPro" id="IPR013529">
    <property type="entry name" value="Glyco_hydro_42_N"/>
</dbReference>
<keyword evidence="5" id="KW-0378">Hydrolase</keyword>
<dbReference type="OrthoDB" id="9800974at2"/>
<dbReference type="Pfam" id="PF02449">
    <property type="entry name" value="Glyco_hydro_42"/>
    <property type="match status" value="1"/>
</dbReference>
<dbReference type="GO" id="GO:0009341">
    <property type="term" value="C:beta-galactosidase complex"/>
    <property type="evidence" value="ECO:0007669"/>
    <property type="project" value="InterPro"/>
</dbReference>
<dbReference type="Proteomes" id="UP000426246">
    <property type="component" value="Chromosome"/>
</dbReference>
<evidence type="ECO:0000259" key="9">
    <source>
        <dbReference type="Pfam" id="PF08532"/>
    </source>
</evidence>
<evidence type="ECO:0000256" key="4">
    <source>
        <dbReference type="ARBA" id="ARBA00022723"/>
    </source>
</evidence>
<reference evidence="11" key="1">
    <citation type="submission" date="2018-11" db="EMBL/GenBank/DDBJ databases">
        <title>Complete genome sequence of Paenibacillus sp. ML311-T8.</title>
        <authorList>
            <person name="Nam Y.-D."/>
            <person name="Kang J."/>
            <person name="Chung W.-H."/>
            <person name="Park Y.S."/>
        </authorList>
    </citation>
    <scope>NUCLEOTIDE SEQUENCE [LARGE SCALE GENOMIC DNA]</scope>
    <source>
        <strain evidence="11">ML311-T8</strain>
    </source>
</reference>
<organism evidence="10 11">
    <name type="scientific">Paenibacillus psychroresistens</name>
    <dbReference type="NCBI Taxonomy" id="1778678"/>
    <lineage>
        <taxon>Bacteria</taxon>
        <taxon>Bacillati</taxon>
        <taxon>Bacillota</taxon>
        <taxon>Bacilli</taxon>
        <taxon>Bacillales</taxon>
        <taxon>Paenibacillaceae</taxon>
        <taxon>Paenibacillus</taxon>
    </lineage>
</organism>
<dbReference type="InterPro" id="IPR017853">
    <property type="entry name" value="GH"/>
</dbReference>
<evidence type="ECO:0000313" key="10">
    <source>
        <dbReference type="EMBL" id="QGQ95547.1"/>
    </source>
</evidence>
<comment type="catalytic activity">
    <reaction evidence="1">
        <text>Hydrolysis of terminal non-reducing beta-D-galactose residues in beta-D-galactosides.</text>
        <dbReference type="EC" id="3.2.1.23"/>
    </reaction>
</comment>
<dbReference type="Gene3D" id="3.40.50.880">
    <property type="match status" value="1"/>
</dbReference>
<keyword evidence="11" id="KW-1185">Reference proteome</keyword>
<dbReference type="CDD" id="cd03143">
    <property type="entry name" value="A4_beta-galactosidase_middle_domain"/>
    <property type="match status" value="1"/>
</dbReference>
<sequence length="537" mass="62460">MKLGIAYYPEHETASQWPIDYKKLRDAGIKRIRIAEFAWAVMEPNEGEYHWDWLDHSISLAAEFGLEVVLCTPTACPPIWLVERYPEVLPVNKLGKTIGFGARQHRSYSSPKYVEYSLKIVTKLAERYGEHANVVAWQLDNEFGGETKYDYGDCSKQAFHTFLAEKYGTIEQLNQRWGTVFWSQQYQRFNQIPLPAPLNADVMMWHHPSLELEFARFSSHVLVKFAQQQTEILRQYIGDRPITTNAFMFAYGDNIDWTKMFAGLDVLGMDIYSDKPHEIAFYSDACRSLLNKPFWMLEYGAGTSQLKRDLQIVRDRGCSQFFLFKTKPFPWGQEQARGGMELLSITGEPSPNYGVIQEYAEKYENELELTEVKPARIGMYYHFDSSWVYQTSVSDRLHYPDYLVHTIYKSLYASAESIDIIYSPEQIKEHDLLIIPLQVLYNEELEDRLIEYVKAGGKLVATTDLFRKNEDNVYLTAVPKIFKELFKWHKNNFVTDSILERKPVYLTEETGNGQAWLVARDSTLEEWQNLLGIIQKS</sequence>
<evidence type="ECO:0000256" key="3">
    <source>
        <dbReference type="ARBA" id="ARBA00012756"/>
    </source>
</evidence>
<evidence type="ECO:0000256" key="6">
    <source>
        <dbReference type="ARBA" id="ARBA00022833"/>
    </source>
</evidence>
<evidence type="ECO:0000256" key="2">
    <source>
        <dbReference type="ARBA" id="ARBA00005940"/>
    </source>
</evidence>
<name>A0A6B8RI34_9BACL</name>
<feature type="domain" description="Beta-galactosidase trimerisation" evidence="9">
    <location>
        <begin position="375"/>
        <end position="489"/>
    </location>
</feature>
<evidence type="ECO:0000259" key="8">
    <source>
        <dbReference type="Pfam" id="PF02449"/>
    </source>
</evidence>
<dbReference type="PANTHER" id="PTHR36447:SF2">
    <property type="entry name" value="BETA-GALACTOSIDASE YESZ"/>
    <property type="match status" value="1"/>
</dbReference>
<evidence type="ECO:0000313" key="11">
    <source>
        <dbReference type="Proteomes" id="UP000426246"/>
    </source>
</evidence>
<evidence type="ECO:0000256" key="1">
    <source>
        <dbReference type="ARBA" id="ARBA00001412"/>
    </source>
</evidence>
<dbReference type="GO" id="GO:0005975">
    <property type="term" value="P:carbohydrate metabolic process"/>
    <property type="evidence" value="ECO:0007669"/>
    <property type="project" value="InterPro"/>
</dbReference>
<dbReference type="Pfam" id="PF08532">
    <property type="entry name" value="Glyco_hydro_42M"/>
    <property type="match status" value="1"/>
</dbReference>
<evidence type="ECO:0000256" key="5">
    <source>
        <dbReference type="ARBA" id="ARBA00022801"/>
    </source>
</evidence>
<proteinExistence type="inferred from homology"/>
<protein>
    <recommendedName>
        <fullName evidence="3">beta-galactosidase</fullName>
        <ecNumber evidence="3">3.2.1.23</ecNumber>
    </recommendedName>
</protein>
<dbReference type="InterPro" id="IPR029062">
    <property type="entry name" value="Class_I_gatase-like"/>
</dbReference>
<feature type="domain" description="Glycoside hydrolase family 42 N-terminal" evidence="8">
    <location>
        <begin position="7"/>
        <end position="306"/>
    </location>
</feature>
<dbReference type="Gene3D" id="3.20.20.80">
    <property type="entry name" value="Glycosidases"/>
    <property type="match status" value="1"/>
</dbReference>
<dbReference type="InterPro" id="IPR003476">
    <property type="entry name" value="Glyco_hydro_42"/>
</dbReference>
<dbReference type="GO" id="GO:0046872">
    <property type="term" value="F:metal ion binding"/>
    <property type="evidence" value="ECO:0007669"/>
    <property type="project" value="UniProtKB-KW"/>
</dbReference>
<dbReference type="EMBL" id="CP034235">
    <property type="protein sequence ID" value="QGQ95547.1"/>
    <property type="molecule type" value="Genomic_DNA"/>
</dbReference>
<evidence type="ECO:0000256" key="7">
    <source>
        <dbReference type="ARBA" id="ARBA00023295"/>
    </source>
</evidence>
<keyword evidence="6" id="KW-0862">Zinc</keyword>
<dbReference type="EC" id="3.2.1.23" evidence="3"/>
<dbReference type="PANTHER" id="PTHR36447">
    <property type="entry name" value="BETA-GALACTOSIDASE GANA"/>
    <property type="match status" value="1"/>
</dbReference>
<dbReference type="SUPFAM" id="SSF52317">
    <property type="entry name" value="Class I glutamine amidotransferase-like"/>
    <property type="match status" value="1"/>
</dbReference>
<gene>
    <name evidence="10" type="ORF">EHS13_11980</name>
</gene>
<keyword evidence="4" id="KW-0479">Metal-binding</keyword>
<dbReference type="InterPro" id="IPR013738">
    <property type="entry name" value="Beta_galactosidase_Trimer"/>
</dbReference>
<dbReference type="RefSeq" id="WP_155700584.1">
    <property type="nucleotide sequence ID" value="NZ_CP034235.1"/>
</dbReference>
<keyword evidence="7" id="KW-0326">Glycosidase</keyword>